<dbReference type="Pfam" id="PF22669">
    <property type="entry name" value="Exo_endo_phos2"/>
    <property type="match status" value="2"/>
</dbReference>
<feature type="region of interest" description="Disordered" evidence="1">
    <location>
        <begin position="36"/>
        <end position="55"/>
    </location>
</feature>
<feature type="compositionally biased region" description="Low complexity" evidence="1">
    <location>
        <begin position="279"/>
        <end position="290"/>
    </location>
</feature>
<organism evidence="4 5">
    <name type="scientific">Cytospora schulzeri</name>
    <dbReference type="NCBI Taxonomy" id="448051"/>
    <lineage>
        <taxon>Eukaryota</taxon>
        <taxon>Fungi</taxon>
        <taxon>Dikarya</taxon>
        <taxon>Ascomycota</taxon>
        <taxon>Pezizomycotina</taxon>
        <taxon>Sordariomycetes</taxon>
        <taxon>Sordariomycetidae</taxon>
        <taxon>Diaporthales</taxon>
        <taxon>Cytosporaceae</taxon>
        <taxon>Cytospora</taxon>
    </lineage>
</organism>
<feature type="transmembrane region" description="Helical" evidence="2">
    <location>
        <begin position="572"/>
        <end position="590"/>
    </location>
</feature>
<accession>A0A423X3B4</accession>
<keyword evidence="2" id="KW-1133">Transmembrane helix</keyword>
<name>A0A423X3B4_9PEZI</name>
<dbReference type="PANTHER" id="PTHR11200:SF286">
    <property type="entry name" value="5-PHOSPHATASE, PUTATIVE (AFU_ORTHOLOGUE AFUA_5G07600)-RELATED"/>
    <property type="match status" value="1"/>
</dbReference>
<dbReference type="GO" id="GO:0004439">
    <property type="term" value="F:phosphatidylinositol-4,5-bisphosphate 5-phosphatase activity"/>
    <property type="evidence" value="ECO:0007669"/>
    <property type="project" value="TreeGrafter"/>
</dbReference>
<evidence type="ECO:0000256" key="2">
    <source>
        <dbReference type="SAM" id="Phobius"/>
    </source>
</evidence>
<evidence type="ECO:0000259" key="3">
    <source>
        <dbReference type="SMART" id="SM00128"/>
    </source>
</evidence>
<evidence type="ECO:0000256" key="1">
    <source>
        <dbReference type="SAM" id="MobiDB-lite"/>
    </source>
</evidence>
<keyword evidence="5" id="KW-1185">Reference proteome</keyword>
<protein>
    <recommendedName>
        <fullName evidence="3">Inositol polyphosphate-related phosphatase domain-containing protein</fullName>
    </recommendedName>
</protein>
<keyword evidence="2" id="KW-0472">Membrane</keyword>
<gene>
    <name evidence="4" type="ORF">VMCG_01929</name>
</gene>
<evidence type="ECO:0000313" key="5">
    <source>
        <dbReference type="Proteomes" id="UP000283895"/>
    </source>
</evidence>
<dbReference type="InterPro" id="IPR036691">
    <property type="entry name" value="Endo/exonu/phosph_ase_sf"/>
</dbReference>
<dbReference type="SUPFAM" id="SSF56219">
    <property type="entry name" value="DNase I-like"/>
    <property type="match status" value="1"/>
</dbReference>
<keyword evidence="2" id="KW-0812">Transmembrane</keyword>
<feature type="region of interest" description="Disordered" evidence="1">
    <location>
        <begin position="508"/>
        <end position="530"/>
    </location>
</feature>
<dbReference type="InterPro" id="IPR000300">
    <property type="entry name" value="IPPc"/>
</dbReference>
<dbReference type="GO" id="GO:0046856">
    <property type="term" value="P:phosphatidylinositol dephosphorylation"/>
    <property type="evidence" value="ECO:0007669"/>
    <property type="project" value="InterPro"/>
</dbReference>
<dbReference type="SMART" id="SM00128">
    <property type="entry name" value="IPPc"/>
    <property type="match status" value="1"/>
</dbReference>
<dbReference type="InterPro" id="IPR046985">
    <property type="entry name" value="IP5"/>
</dbReference>
<dbReference type="AlphaFoldDB" id="A0A423X3B4"/>
<reference evidence="4 5" key="1">
    <citation type="submission" date="2015-09" db="EMBL/GenBank/DDBJ databases">
        <title>Host preference determinants of Valsa canker pathogens revealed by comparative genomics.</title>
        <authorList>
            <person name="Yin Z."/>
            <person name="Huang L."/>
        </authorList>
    </citation>
    <scope>NUCLEOTIDE SEQUENCE [LARGE SCALE GENOMIC DNA]</scope>
    <source>
        <strain evidence="4 5">03-1</strain>
    </source>
</reference>
<dbReference type="STRING" id="356882.A0A423X3B4"/>
<dbReference type="Gene3D" id="3.60.10.10">
    <property type="entry name" value="Endonuclease/exonuclease/phosphatase"/>
    <property type="match status" value="1"/>
</dbReference>
<comment type="caution">
    <text evidence="4">The sequence shown here is derived from an EMBL/GenBank/DDBJ whole genome shotgun (WGS) entry which is preliminary data.</text>
</comment>
<proteinExistence type="predicted"/>
<sequence length="594" mass="65284">MNPALSLDLFVLTFNCAKTIIDVDVFARHLRGALQEHGQRREGEVPEDLDDRPQKDEPVELPDLVVFSLQEISPLAHGFVGGYLLNPYFTAFKEALNLAAIGVQQAQAENAPKPRPNLQRSTSTISSMWRRQPDYPYKLVEARNVGMTAILLFARKPDAIHHIQSAECAFGIANMGNKGAVALRVTYSDAGTAADEDGGEMAGMTSSSSSATAGTAAERRTTELTFVATHLAAMEYNLRRRNANWASIVSSCTFENPKLILPEEFHTTEPSIKNVIESSINSLSSSSSPSPATPAEGKQTDGGHDIPLPTEDERAAFLAREERAKSIPADYSRRLHDASIFKPGSHLFVAGDLNYRIHTDKPPALAPFPTLEPENFRTFFARDQLTQERRAGRTLHGLSEAGVGFPPTYKIKHLSPEKAADAVNREGFEAGRDEIPWKWATHRWPGWCDRILYLDIPPWVKQRLGGGGLPPADMVVHGYHSMPTMASSDHQPVYLRVSVPLLTSQELSPPADWEGTAGEEEVGGGVEGGGKVDPRLRLPVPIDTGAWERRATARKREVMTGMTTLFFSTREGAVVVGTVVVVAFLSWWLYQGLW</sequence>
<dbReference type="PANTHER" id="PTHR11200">
    <property type="entry name" value="INOSITOL 5-PHOSPHATASE"/>
    <property type="match status" value="1"/>
</dbReference>
<dbReference type="OrthoDB" id="62798at2759"/>
<feature type="region of interest" description="Disordered" evidence="1">
    <location>
        <begin position="279"/>
        <end position="309"/>
    </location>
</feature>
<dbReference type="Proteomes" id="UP000283895">
    <property type="component" value="Unassembled WGS sequence"/>
</dbReference>
<evidence type="ECO:0000313" key="4">
    <source>
        <dbReference type="EMBL" id="ROW10276.1"/>
    </source>
</evidence>
<dbReference type="EMBL" id="LKEA01000003">
    <property type="protein sequence ID" value="ROW10276.1"/>
    <property type="molecule type" value="Genomic_DNA"/>
</dbReference>
<feature type="domain" description="Inositol polyphosphate-related phosphatase" evidence="3">
    <location>
        <begin position="5"/>
        <end position="505"/>
    </location>
</feature>